<proteinExistence type="predicted"/>
<name>A0AAV5SZU4_9BILA</name>
<gene>
    <name evidence="1" type="ORF">PENTCL1PPCAC_7795</name>
</gene>
<dbReference type="Proteomes" id="UP001432027">
    <property type="component" value="Unassembled WGS sequence"/>
</dbReference>
<evidence type="ECO:0000313" key="2">
    <source>
        <dbReference type="Proteomes" id="UP001432027"/>
    </source>
</evidence>
<keyword evidence="2" id="KW-1185">Reference proteome</keyword>
<evidence type="ECO:0000313" key="1">
    <source>
        <dbReference type="EMBL" id="GMS85620.1"/>
    </source>
</evidence>
<accession>A0AAV5SZU4</accession>
<organism evidence="1 2">
    <name type="scientific">Pristionchus entomophagus</name>
    <dbReference type="NCBI Taxonomy" id="358040"/>
    <lineage>
        <taxon>Eukaryota</taxon>
        <taxon>Metazoa</taxon>
        <taxon>Ecdysozoa</taxon>
        <taxon>Nematoda</taxon>
        <taxon>Chromadorea</taxon>
        <taxon>Rhabditida</taxon>
        <taxon>Rhabditina</taxon>
        <taxon>Diplogasteromorpha</taxon>
        <taxon>Diplogasteroidea</taxon>
        <taxon>Neodiplogasteridae</taxon>
        <taxon>Pristionchus</taxon>
    </lineage>
</organism>
<feature type="non-terminal residue" evidence="1">
    <location>
        <position position="1"/>
    </location>
</feature>
<sequence length="374" mass="39967">FDRIHVYSLHRNTVHRRTLRIDGTLSIARSVEVYGIDRLLIFLCSDGVVDGDGVQFDVSVDIEGLEVGGLSSVHEGGESLAVHEDLQGELLVDDGEVEHFSLLHGQFSVSLLLAPHVVGHGVSHDDSLVETDGELKRVLQVLAKDIDVEALAGGHSGDVESLAGDKVGDGRVGVGEVRASVVEETQLREISTDRDVIDSIEGLADVELADVLAVGEHVISLVDDSDAQVKVLVGLQGVIDALLVLAPVAVQERVVDELGVEEALVEADREVEGHIGILVSALVEVEVDSGRLLVDLAERVDGLAVDERLYHACLERKTEVLLADEQLVVGLLRLLRVVSGLGLNLSRRFVSGGGCCGSEPDQEQRDQPPVHPAT</sequence>
<feature type="non-terminal residue" evidence="1">
    <location>
        <position position="374"/>
    </location>
</feature>
<comment type="caution">
    <text evidence="1">The sequence shown here is derived from an EMBL/GenBank/DDBJ whole genome shotgun (WGS) entry which is preliminary data.</text>
</comment>
<reference evidence="1" key="1">
    <citation type="submission" date="2023-10" db="EMBL/GenBank/DDBJ databases">
        <title>Genome assembly of Pristionchus species.</title>
        <authorList>
            <person name="Yoshida K."/>
            <person name="Sommer R.J."/>
        </authorList>
    </citation>
    <scope>NUCLEOTIDE SEQUENCE</scope>
    <source>
        <strain evidence="1">RS0144</strain>
    </source>
</reference>
<dbReference type="AlphaFoldDB" id="A0AAV5SZU4"/>
<protein>
    <submittedName>
        <fullName evidence="1">Uncharacterized protein</fullName>
    </submittedName>
</protein>
<dbReference type="EMBL" id="BTSX01000002">
    <property type="protein sequence ID" value="GMS85620.1"/>
    <property type="molecule type" value="Genomic_DNA"/>
</dbReference>